<evidence type="ECO:0000256" key="3">
    <source>
        <dbReference type="ARBA" id="ARBA00023315"/>
    </source>
</evidence>
<dbReference type="EMBL" id="BA000045">
    <property type="protein sequence ID" value="BAC90728.1"/>
    <property type="molecule type" value="Genomic_DNA"/>
</dbReference>
<keyword evidence="2" id="KW-0808">Transferase</keyword>
<keyword evidence="3" id="KW-0012">Acyltransferase</keyword>
<name>Q7NGV0_GLOVI</name>
<dbReference type="InterPro" id="IPR041380">
    <property type="entry name" value="Acetyltransf_17"/>
</dbReference>
<dbReference type="Pfam" id="PF17668">
    <property type="entry name" value="Acetyltransf_17"/>
    <property type="match status" value="1"/>
</dbReference>
<evidence type="ECO:0000256" key="2">
    <source>
        <dbReference type="ARBA" id="ARBA00022679"/>
    </source>
</evidence>
<dbReference type="InterPro" id="IPR036527">
    <property type="entry name" value="SCP2_sterol-bd_dom_sf"/>
</dbReference>
<dbReference type="Proteomes" id="UP000000557">
    <property type="component" value="Chromosome"/>
</dbReference>
<dbReference type="Pfam" id="PF13530">
    <property type="entry name" value="SCP2_2"/>
    <property type="match status" value="1"/>
</dbReference>
<reference evidence="5 6" key="2">
    <citation type="journal article" date="2003" name="DNA Res.">
        <title>Complete genome structure of Gloeobacter violaceus PCC 7421, a cyanobacterium that lacks thylakoids (supplement).</title>
        <authorList>
            <person name="Nakamura Y."/>
            <person name="Kaneko T."/>
            <person name="Sato S."/>
            <person name="Mimuro M."/>
            <person name="Miyashita H."/>
            <person name="Tsuchiya T."/>
            <person name="Sasamoto S."/>
            <person name="Watanabe A."/>
            <person name="Kawashima K."/>
            <person name="Kishida Y."/>
            <person name="Kiyokawa C."/>
            <person name="Kohara M."/>
            <person name="Matsumoto M."/>
            <person name="Matsuno A."/>
            <person name="Nakazaki N."/>
            <person name="Shimpo S."/>
            <person name="Takeuchi C."/>
            <person name="Yamada M."/>
            <person name="Tabata S."/>
        </authorList>
    </citation>
    <scope>NUCLEOTIDE SEQUENCE [LARGE SCALE GENOMIC DNA]</scope>
    <source>
        <strain evidence="6">ATCC 29082 / PCC 7421</strain>
    </source>
</reference>
<dbReference type="HOGENOM" id="CLU_050659_1_1_3"/>
<dbReference type="FunFam" id="3.40.630.30:FF:000112">
    <property type="entry name" value="N-acetyltransferase Eis"/>
    <property type="match status" value="1"/>
</dbReference>
<feature type="domain" description="N-acetyltransferase" evidence="4">
    <location>
        <begin position="37"/>
        <end position="191"/>
    </location>
</feature>
<proteinExistence type="inferred from homology"/>
<evidence type="ECO:0000256" key="1">
    <source>
        <dbReference type="ARBA" id="ARBA00009213"/>
    </source>
</evidence>
<dbReference type="InterPro" id="IPR051554">
    <property type="entry name" value="Acetyltransferase_Eis"/>
</dbReference>
<dbReference type="EnsemblBacteria" id="BAC90728">
    <property type="protein sequence ID" value="BAC90728"/>
    <property type="gene ID" value="BAC90728"/>
</dbReference>
<dbReference type="InterPro" id="IPR000182">
    <property type="entry name" value="GNAT_dom"/>
</dbReference>
<accession>Q7NGV0</accession>
<dbReference type="InParanoid" id="Q7NGV0"/>
<dbReference type="KEGG" id="gvi:glr2787"/>
<dbReference type="Pfam" id="PF13527">
    <property type="entry name" value="Acetyltransf_9"/>
    <property type="match status" value="1"/>
</dbReference>
<sequence length="445" mass="49620">MASLSPVCRAFHYGHGLQKPDSVGNYIRTVTFVAMNWIIRPAHDIERRSLARLSHLAFAPAQPFAEIEARYASDAAIVARSVVACEAERLLGKYALLPYRNYVAGCEMPLGGLGGVAVAPEGRGLGVASALVRHALEVLGEHRYPLSMLYAYRHGFYRRFGWACVGEVYRYRVAGEDLPRYPEARYVLPLDTATDRAAIEELYGREAPRHSGWLVREPEHWQGHFKPDSTLQMFGCRFGGDLEGYVIFRYVNVSPDSAEVAHIAVREWVVASARAYRALLGFLGAQRDQVDAVVWDTDRADPLPRLLTEQRAAGDRSIRTFLNAVGFGAIHSSFMWRLVDLDRALALRPVRPAGDVAFNFEVHDPVFGTTLRPVEIEGGRLHLADKPASTTLKLDIGTLTQLWSGYGNARAAHWAGQLQVEGDEGVLEALDRAWQVEPPFCWDFF</sequence>
<dbReference type="FunFam" id="3.40.630.30:FF:000158">
    <property type="entry name" value="Uncharacterized N-acetyltransferase B9W62_25615"/>
    <property type="match status" value="1"/>
</dbReference>
<dbReference type="Gene3D" id="3.30.1050.10">
    <property type="entry name" value="SCP2 sterol-binding domain"/>
    <property type="match status" value="1"/>
</dbReference>
<evidence type="ECO:0000313" key="5">
    <source>
        <dbReference type="EMBL" id="BAC90728.1"/>
    </source>
</evidence>
<dbReference type="SUPFAM" id="SSF55729">
    <property type="entry name" value="Acyl-CoA N-acyltransferases (Nat)"/>
    <property type="match status" value="1"/>
</dbReference>
<dbReference type="InterPro" id="IPR025559">
    <property type="entry name" value="Eis_dom"/>
</dbReference>
<dbReference type="Gene3D" id="3.40.630.30">
    <property type="match status" value="2"/>
</dbReference>
<dbReference type="GO" id="GO:0034069">
    <property type="term" value="F:aminoglycoside N-acetyltransferase activity"/>
    <property type="evidence" value="ECO:0000318"/>
    <property type="project" value="GO_Central"/>
</dbReference>
<evidence type="ECO:0000259" key="4">
    <source>
        <dbReference type="PROSITE" id="PS51186"/>
    </source>
</evidence>
<dbReference type="OrthoDB" id="3498897at2"/>
<dbReference type="InterPro" id="IPR016181">
    <property type="entry name" value="Acyl_CoA_acyltransferase"/>
</dbReference>
<dbReference type="CDD" id="cd04301">
    <property type="entry name" value="NAT_SF"/>
    <property type="match status" value="1"/>
</dbReference>
<protein>
    <submittedName>
        <fullName evidence="5">Glr2787 protein</fullName>
    </submittedName>
</protein>
<comment type="similarity">
    <text evidence="1">Belongs to the acetyltransferase Eis family.</text>
</comment>
<dbReference type="GO" id="GO:0030649">
    <property type="term" value="P:aminoglycoside antibiotic catabolic process"/>
    <property type="evidence" value="ECO:0000318"/>
    <property type="project" value="GO_Central"/>
</dbReference>
<dbReference type="PROSITE" id="PS51186">
    <property type="entry name" value="GNAT"/>
    <property type="match status" value="1"/>
</dbReference>
<dbReference type="PANTHER" id="PTHR37817">
    <property type="entry name" value="N-ACETYLTRANSFERASE EIS"/>
    <property type="match status" value="1"/>
</dbReference>
<reference evidence="5 6" key="1">
    <citation type="journal article" date="2003" name="DNA Res.">
        <title>Complete genome structure of Gloeobacter violaceus PCC 7421, a cyanobacterium that lacks thylakoids.</title>
        <authorList>
            <person name="Nakamura Y."/>
            <person name="Kaneko T."/>
            <person name="Sato S."/>
            <person name="Mimuro M."/>
            <person name="Miyashita H."/>
            <person name="Tsuchiya T."/>
            <person name="Sasamoto S."/>
            <person name="Watanabe A."/>
            <person name="Kawashima K."/>
            <person name="Kishida Y."/>
            <person name="Kiyokawa C."/>
            <person name="Kohara M."/>
            <person name="Matsumoto M."/>
            <person name="Matsuno A."/>
            <person name="Nakazaki N."/>
            <person name="Shimpo S."/>
            <person name="Takeuchi C."/>
            <person name="Yamada M."/>
            <person name="Tabata S."/>
        </authorList>
    </citation>
    <scope>NUCLEOTIDE SEQUENCE [LARGE SCALE GENOMIC DNA]</scope>
    <source>
        <strain evidence="6">ATCC 29082 / PCC 7421</strain>
    </source>
</reference>
<keyword evidence="6" id="KW-1185">Reference proteome</keyword>
<dbReference type="STRING" id="251221.gene:10760290"/>
<dbReference type="eggNOG" id="COG4552">
    <property type="taxonomic scope" value="Bacteria"/>
</dbReference>
<dbReference type="AlphaFoldDB" id="Q7NGV0"/>
<dbReference type="PANTHER" id="PTHR37817:SF1">
    <property type="entry name" value="N-ACETYLTRANSFERASE EIS"/>
    <property type="match status" value="1"/>
</dbReference>
<dbReference type="PhylomeDB" id="Q7NGV0"/>
<organism evidence="5 6">
    <name type="scientific">Gloeobacter violaceus (strain ATCC 29082 / PCC 7421)</name>
    <dbReference type="NCBI Taxonomy" id="251221"/>
    <lineage>
        <taxon>Bacteria</taxon>
        <taxon>Bacillati</taxon>
        <taxon>Cyanobacteriota</taxon>
        <taxon>Cyanophyceae</taxon>
        <taxon>Gloeobacterales</taxon>
        <taxon>Gloeobacteraceae</taxon>
        <taxon>Gloeobacter</taxon>
    </lineage>
</organism>
<dbReference type="SUPFAM" id="SSF55718">
    <property type="entry name" value="SCP-like"/>
    <property type="match status" value="1"/>
</dbReference>
<evidence type="ECO:0000313" key="6">
    <source>
        <dbReference type="Proteomes" id="UP000000557"/>
    </source>
</evidence>
<gene>
    <name evidence="5" type="ordered locus">glr2787</name>
</gene>